<organism evidence="2 3">
    <name type="scientific">Candidatus Taenaricola geysiri</name>
    <dbReference type="NCBI Taxonomy" id="1974752"/>
    <lineage>
        <taxon>Bacteria</taxon>
        <taxon>Pseudomonadati</taxon>
        <taxon>Candidatus Omnitrophota</taxon>
        <taxon>Candidatus Taenaricola</taxon>
    </lineage>
</organism>
<comment type="caution">
    <text evidence="2">The sequence shown here is derived from an EMBL/GenBank/DDBJ whole genome shotgun (WGS) entry which is preliminary data.</text>
</comment>
<gene>
    <name evidence="2" type="ORF">COW11_05090</name>
</gene>
<feature type="transmembrane region" description="Helical" evidence="1">
    <location>
        <begin position="6"/>
        <end position="30"/>
    </location>
</feature>
<evidence type="ECO:0000313" key="3">
    <source>
        <dbReference type="Proteomes" id="UP000231267"/>
    </source>
</evidence>
<reference evidence="2 3" key="1">
    <citation type="submission" date="2017-09" db="EMBL/GenBank/DDBJ databases">
        <title>Depth-based differentiation of microbial function through sediment-hosted aquifers and enrichment of novel symbionts in the deep terrestrial subsurface.</title>
        <authorList>
            <person name="Probst A.J."/>
            <person name="Ladd B."/>
            <person name="Jarett J.K."/>
            <person name="Geller-Mcgrath D.E."/>
            <person name="Sieber C.M."/>
            <person name="Emerson J.B."/>
            <person name="Anantharaman K."/>
            <person name="Thomas B.C."/>
            <person name="Malmstrom R."/>
            <person name="Stieglmeier M."/>
            <person name="Klingl A."/>
            <person name="Woyke T."/>
            <person name="Ryan C.M."/>
            <person name="Banfield J.F."/>
        </authorList>
    </citation>
    <scope>NUCLEOTIDE SEQUENCE [LARGE SCALE GENOMIC DNA]</scope>
    <source>
        <strain evidence="2">CG12_big_fil_rev_8_21_14_0_65_43_15</strain>
    </source>
</reference>
<keyword evidence="1" id="KW-0472">Membrane</keyword>
<proteinExistence type="predicted"/>
<dbReference type="AlphaFoldDB" id="A0A2J0LE17"/>
<dbReference type="EMBL" id="PFGP01000116">
    <property type="protein sequence ID" value="PIW66101.1"/>
    <property type="molecule type" value="Genomic_DNA"/>
</dbReference>
<evidence type="ECO:0000313" key="2">
    <source>
        <dbReference type="EMBL" id="PIW66101.1"/>
    </source>
</evidence>
<sequence length="245" mass="27048">MRNKIFILIIAAIVMASIMALSGPAAIFIAKRQLKNTFKGSIVTIEQCKINPLNSIIFSGIEINEPSSYNIKCEQISMWYDLYSLLTKGIVEFSASGFFGGKVDGNIKITLGKSSAYTADINLRNIDLDMFVENFKLEKKMQVTGRFGGNIFIKGAGSRLEEITGNLQAISPGGRLTIKDTDYLKSIPVKSGVSWEDLVASLKNYVYNIGTLKTSFENDNLIFTVSLSGETGKRNFTVVLHDFKI</sequence>
<name>A0A2J0LE17_9BACT</name>
<evidence type="ECO:0000256" key="1">
    <source>
        <dbReference type="SAM" id="Phobius"/>
    </source>
</evidence>
<evidence type="ECO:0008006" key="4">
    <source>
        <dbReference type="Google" id="ProtNLM"/>
    </source>
</evidence>
<protein>
    <recommendedName>
        <fullName evidence="4">Type II secretion system protein GspN</fullName>
    </recommendedName>
</protein>
<keyword evidence="1" id="KW-0812">Transmembrane</keyword>
<accession>A0A2J0LE17</accession>
<dbReference type="Proteomes" id="UP000231267">
    <property type="component" value="Unassembled WGS sequence"/>
</dbReference>
<keyword evidence="1" id="KW-1133">Transmembrane helix</keyword>